<dbReference type="AlphaFoldDB" id="A0A1G1XZ88"/>
<sequence length="250" mass="30245">MPKLKLHFQRFEFKYYLPKSKADKLIPALLNYLDWDPYIKELNTDFYQVNSLYFDNQTFGCYWDKESGLSDRKKLRLRYYNQLSNLNSPVFLEIKRKKDALVIKDRIYLQAANCLSHNLDESLFKLHRAQPDNDFLKEIIWFKKKNLLKPKLFISYKRKAFVGKLDKGFRVTFDYDIKTQSQDDFASKQNNLKEIYPEGVVLELKYNNVLPFWFQEIIQKYQLQRLAYSKYCNSLRQVRPWLDDNNYSLT</sequence>
<dbReference type="Proteomes" id="UP000178930">
    <property type="component" value="Unassembled WGS sequence"/>
</dbReference>
<reference evidence="2 3" key="1">
    <citation type="journal article" date="2016" name="Nat. Commun.">
        <title>Thousands of microbial genomes shed light on interconnected biogeochemical processes in an aquifer system.</title>
        <authorList>
            <person name="Anantharaman K."/>
            <person name="Brown C.T."/>
            <person name="Hug L.A."/>
            <person name="Sharon I."/>
            <person name="Castelle C.J."/>
            <person name="Probst A.J."/>
            <person name="Thomas B.C."/>
            <person name="Singh A."/>
            <person name="Wilkins M.J."/>
            <person name="Karaoz U."/>
            <person name="Brodie E.L."/>
            <person name="Williams K.H."/>
            <person name="Hubbard S.S."/>
            <person name="Banfield J.F."/>
        </authorList>
    </citation>
    <scope>NUCLEOTIDE SEQUENCE [LARGE SCALE GENOMIC DNA]</scope>
</reference>
<dbReference type="EMBL" id="MHIB01000009">
    <property type="protein sequence ID" value="OGY44926.1"/>
    <property type="molecule type" value="Genomic_DNA"/>
</dbReference>
<dbReference type="Gene3D" id="3.20.100.30">
    <property type="entry name" value="VTC, catalytic tunnel domain"/>
    <property type="match status" value="1"/>
</dbReference>
<dbReference type="CDD" id="cd07750">
    <property type="entry name" value="PolyPPase_VTC_like"/>
    <property type="match status" value="1"/>
</dbReference>
<gene>
    <name evidence="2" type="ORF">A2729_04050</name>
</gene>
<dbReference type="InterPro" id="IPR018966">
    <property type="entry name" value="VTC_domain"/>
</dbReference>
<dbReference type="GO" id="GO:0006799">
    <property type="term" value="P:polyphosphate biosynthetic process"/>
    <property type="evidence" value="ECO:0007669"/>
    <property type="project" value="UniProtKB-ARBA"/>
</dbReference>
<name>A0A1G1XZ88_9BACT</name>
<evidence type="ECO:0000259" key="1">
    <source>
        <dbReference type="Pfam" id="PF09359"/>
    </source>
</evidence>
<dbReference type="InterPro" id="IPR042267">
    <property type="entry name" value="VTC_sf"/>
</dbReference>
<evidence type="ECO:0000313" key="2">
    <source>
        <dbReference type="EMBL" id="OGY44926.1"/>
    </source>
</evidence>
<dbReference type="Pfam" id="PF09359">
    <property type="entry name" value="VTC"/>
    <property type="match status" value="1"/>
</dbReference>
<organism evidence="2 3">
    <name type="scientific">Candidatus Buchananbacteria bacterium RIFCSPHIGHO2_01_FULL_39_14</name>
    <dbReference type="NCBI Taxonomy" id="1797532"/>
    <lineage>
        <taxon>Bacteria</taxon>
        <taxon>Candidatus Buchananiibacteriota</taxon>
    </lineage>
</organism>
<comment type="caution">
    <text evidence="2">The sequence shown here is derived from an EMBL/GenBank/DDBJ whole genome shotgun (WGS) entry which is preliminary data.</text>
</comment>
<dbReference type="STRING" id="1797532.A2729_04050"/>
<protein>
    <recommendedName>
        <fullName evidence="1">VTC domain-containing protein</fullName>
    </recommendedName>
</protein>
<accession>A0A1G1XZ88</accession>
<proteinExistence type="predicted"/>
<feature type="domain" description="VTC" evidence="1">
    <location>
        <begin position="9"/>
        <end position="237"/>
    </location>
</feature>
<evidence type="ECO:0000313" key="3">
    <source>
        <dbReference type="Proteomes" id="UP000178930"/>
    </source>
</evidence>